<gene>
    <name evidence="2" type="ORF">ERS007720_01754</name>
</gene>
<accession>A0A655IT51</accession>
<sequence>MGQDGRLVVLDALIYLVRRHLDPGRPHTRPLGRAVVAMHRRDLPLLDGRRAAEHLRAPIADRRYLFPACMHGFRGLPGTGGDAPAGLPVDQKGYADAPIHPLQCGHNHIANVRNSGVDALGLRLNSGRARVHDPPLFHCSGQRPGGATGQSLPSSDGPAGAMGNPTSMDWQVGAPPP</sequence>
<name>A0A655IT51_MYCTX</name>
<reference evidence="2 3" key="1">
    <citation type="submission" date="2015-03" db="EMBL/GenBank/DDBJ databases">
        <authorList>
            <consortium name="Pathogen Informatics"/>
        </authorList>
    </citation>
    <scope>NUCLEOTIDE SEQUENCE [LARGE SCALE GENOMIC DNA]</scope>
    <source>
        <strain evidence="2 3">M09401471</strain>
    </source>
</reference>
<evidence type="ECO:0000313" key="2">
    <source>
        <dbReference type="EMBL" id="COW12102.1"/>
    </source>
</evidence>
<evidence type="ECO:0000313" key="3">
    <source>
        <dbReference type="Proteomes" id="UP000044938"/>
    </source>
</evidence>
<protein>
    <submittedName>
        <fullName evidence="2">Uncharacterized protein</fullName>
    </submittedName>
</protein>
<proteinExistence type="predicted"/>
<organism evidence="2 3">
    <name type="scientific">Mycobacterium tuberculosis</name>
    <dbReference type="NCBI Taxonomy" id="1773"/>
    <lineage>
        <taxon>Bacteria</taxon>
        <taxon>Bacillati</taxon>
        <taxon>Actinomycetota</taxon>
        <taxon>Actinomycetes</taxon>
        <taxon>Mycobacteriales</taxon>
        <taxon>Mycobacteriaceae</taxon>
        <taxon>Mycobacterium</taxon>
        <taxon>Mycobacterium tuberculosis complex</taxon>
    </lineage>
</organism>
<evidence type="ECO:0000256" key="1">
    <source>
        <dbReference type="SAM" id="MobiDB-lite"/>
    </source>
</evidence>
<dbReference type="AlphaFoldDB" id="A0A655IT51"/>
<dbReference type="Proteomes" id="UP000044938">
    <property type="component" value="Unassembled WGS sequence"/>
</dbReference>
<feature type="region of interest" description="Disordered" evidence="1">
    <location>
        <begin position="140"/>
        <end position="177"/>
    </location>
</feature>
<dbReference type="EMBL" id="CSAJ01000188">
    <property type="protein sequence ID" value="COW12102.1"/>
    <property type="molecule type" value="Genomic_DNA"/>
</dbReference>